<dbReference type="InterPro" id="IPR024983">
    <property type="entry name" value="CHAT_dom"/>
</dbReference>
<reference evidence="3" key="1">
    <citation type="journal article" date="2019" name="Int. J. Syst. Evol. Microbiol.">
        <title>The Global Catalogue of Microorganisms (GCM) 10K type strain sequencing project: providing services to taxonomists for standard genome sequencing and annotation.</title>
        <authorList>
            <consortium name="The Broad Institute Genomics Platform"/>
            <consortium name="The Broad Institute Genome Sequencing Center for Infectious Disease"/>
            <person name="Wu L."/>
            <person name="Ma J."/>
        </authorList>
    </citation>
    <scope>NUCLEOTIDE SEQUENCE [LARGE SCALE GENOMIC DNA]</scope>
    <source>
        <strain evidence="3">JCM 15309</strain>
    </source>
</reference>
<gene>
    <name evidence="2" type="ORF">GCM10009798_08590</name>
</gene>
<sequence>MTTAGELHKRGVAALNTRRYPVAASLLRRAAVAAVAAEDADRHARVIASQAFLDYETGSIEDAFASLERALAGDGLSGDTRGVLQCQHAMLLLRHGETAAALEAFESGIRRLEDPVELARALVNRGGVRLAQGQPREASTDFERALTLMTAAGRTDEAVAARHNLGYASFLVGDLVAALGHMDASRERMSAMSPVMAATAAQDRAEVLLAAGLVSLGRRDLAAAATDFGRHRLGQRRAEAELALARTVVVSDPAAALRAARTASRRFARVGAESWRVRADSVALVAAVRTGRPGRSFVQRADELEAGLRAQGLTWGAHSLHLTATLGQVRQGDVADARRRLRDARLPRRAPLAVRLLDRETRAELAAAQGQRAAAFGHLRAGLEELHAWQSSFGSLDLQTNVAGHGVRLGTRGLALAVESGRPATLFEWSERARMLASRVQPVRAPQNPEIVAGLAELRDGVTQAREAELRGRIRELAWRSDGSREVMDPVSLEELQGALGDETALVAYVVTSDRLVALVVTAARIGWHDLGPRSALDALLGGLLPDLDMAASELPDPIGPVVRGGLVGRLQQLAGLLVAPLTGDLGDRAVVLTPSGVLAGIPWTVLPGFAGRPVTVAQSATTWLARAASPLRTASAGLVAGPRVARAEDEVTASAKEWPAATVLTNSAATAEAVSALAASVDVLHVAAHGQHSAENPLFSGLQLHDGLWFGYDIDQLSSVPDVVLLSACEVGRSTVRWGEELIGMATAWLHAGARCVIASPAAVADQAAYDALVAVHRGLANGLAPAAALAAAVPAPTAERPPVPFICFG</sequence>
<dbReference type="SUPFAM" id="SSF48452">
    <property type="entry name" value="TPR-like"/>
    <property type="match status" value="1"/>
</dbReference>
<dbReference type="Gene3D" id="1.25.40.10">
    <property type="entry name" value="Tetratricopeptide repeat domain"/>
    <property type="match status" value="1"/>
</dbReference>
<dbReference type="InterPro" id="IPR011990">
    <property type="entry name" value="TPR-like_helical_dom_sf"/>
</dbReference>
<evidence type="ECO:0000259" key="1">
    <source>
        <dbReference type="Pfam" id="PF12770"/>
    </source>
</evidence>
<dbReference type="Pfam" id="PF12770">
    <property type="entry name" value="CHAT"/>
    <property type="match status" value="1"/>
</dbReference>
<proteinExistence type="predicted"/>
<accession>A0ABP5BWE9</accession>
<comment type="caution">
    <text evidence="2">The sequence shown here is derived from an EMBL/GenBank/DDBJ whole genome shotgun (WGS) entry which is preliminary data.</text>
</comment>
<dbReference type="RefSeq" id="WP_344042761.1">
    <property type="nucleotide sequence ID" value="NZ_BAAAPB010000001.1"/>
</dbReference>
<evidence type="ECO:0000313" key="2">
    <source>
        <dbReference type="EMBL" id="GAA1951612.1"/>
    </source>
</evidence>
<dbReference type="EMBL" id="BAAAPB010000001">
    <property type="protein sequence ID" value="GAA1951612.1"/>
    <property type="molecule type" value="Genomic_DNA"/>
</dbReference>
<organism evidence="2 3">
    <name type="scientific">Nocardioides panacihumi</name>
    <dbReference type="NCBI Taxonomy" id="400774"/>
    <lineage>
        <taxon>Bacteria</taxon>
        <taxon>Bacillati</taxon>
        <taxon>Actinomycetota</taxon>
        <taxon>Actinomycetes</taxon>
        <taxon>Propionibacteriales</taxon>
        <taxon>Nocardioidaceae</taxon>
        <taxon>Nocardioides</taxon>
    </lineage>
</organism>
<dbReference type="PANTHER" id="PTHR10098">
    <property type="entry name" value="RAPSYN-RELATED"/>
    <property type="match status" value="1"/>
</dbReference>
<evidence type="ECO:0000313" key="3">
    <source>
        <dbReference type="Proteomes" id="UP001500571"/>
    </source>
</evidence>
<dbReference type="PANTHER" id="PTHR10098:SF108">
    <property type="entry name" value="TETRATRICOPEPTIDE REPEAT PROTEIN 28"/>
    <property type="match status" value="1"/>
</dbReference>
<protein>
    <submittedName>
        <fullName evidence="2">CHAT domain-containing protein</fullName>
    </submittedName>
</protein>
<keyword evidence="3" id="KW-1185">Reference proteome</keyword>
<dbReference type="Proteomes" id="UP001500571">
    <property type="component" value="Unassembled WGS sequence"/>
</dbReference>
<name>A0ABP5BWE9_9ACTN</name>
<feature type="domain" description="CHAT" evidence="1">
    <location>
        <begin position="571"/>
        <end position="794"/>
    </location>
</feature>